<dbReference type="GeneTree" id="ENSGT00710000107190"/>
<dbReference type="Bgee" id="ENSACLG00000015393">
    <property type="expression patterns" value="Expressed in testis and 8 other cell types or tissues"/>
</dbReference>
<proteinExistence type="predicted"/>
<evidence type="ECO:0008006" key="4">
    <source>
        <dbReference type="Google" id="ProtNLM"/>
    </source>
</evidence>
<evidence type="ECO:0000313" key="3">
    <source>
        <dbReference type="Proteomes" id="UP000265100"/>
    </source>
</evidence>
<organism evidence="2 3">
    <name type="scientific">Astatotilapia calliptera</name>
    <name type="common">Eastern happy</name>
    <name type="synonym">Chromis callipterus</name>
    <dbReference type="NCBI Taxonomy" id="8154"/>
    <lineage>
        <taxon>Eukaryota</taxon>
        <taxon>Metazoa</taxon>
        <taxon>Chordata</taxon>
        <taxon>Craniata</taxon>
        <taxon>Vertebrata</taxon>
        <taxon>Euteleostomi</taxon>
        <taxon>Actinopterygii</taxon>
        <taxon>Neopterygii</taxon>
        <taxon>Teleostei</taxon>
        <taxon>Neoteleostei</taxon>
        <taxon>Acanthomorphata</taxon>
        <taxon>Ovalentaria</taxon>
        <taxon>Cichlomorphae</taxon>
        <taxon>Cichliformes</taxon>
        <taxon>Cichlidae</taxon>
        <taxon>African cichlids</taxon>
        <taxon>Pseudocrenilabrinae</taxon>
        <taxon>Haplochromini</taxon>
        <taxon>Astatotilapia</taxon>
    </lineage>
</organism>
<protein>
    <recommendedName>
        <fullName evidence="4">Cyclin-dependent kinase 11B</fullName>
    </recommendedName>
</protein>
<reference evidence="2 3" key="1">
    <citation type="submission" date="2018-05" db="EMBL/GenBank/DDBJ databases">
        <authorList>
            <person name="Datahose"/>
        </authorList>
    </citation>
    <scope>NUCLEOTIDE SEQUENCE</scope>
</reference>
<dbReference type="Ensembl" id="ENSACLT00000023409.2">
    <property type="protein sequence ID" value="ENSACLP00000022864.2"/>
    <property type="gene ID" value="ENSACLG00000034317.1"/>
</dbReference>
<name>A0A3P8Q168_ASTCA</name>
<feature type="compositionally biased region" description="Basic and acidic residues" evidence="1">
    <location>
        <begin position="20"/>
        <end position="34"/>
    </location>
</feature>
<dbReference type="AlphaFoldDB" id="A0A3P8Q168"/>
<feature type="region of interest" description="Disordered" evidence="1">
    <location>
        <begin position="20"/>
        <end position="276"/>
    </location>
</feature>
<evidence type="ECO:0000313" key="2">
    <source>
        <dbReference type="Ensembl" id="ENSACLP00000022864.2"/>
    </source>
</evidence>
<keyword evidence="3" id="KW-1185">Reference proteome</keyword>
<feature type="compositionally biased region" description="Basic and acidic residues" evidence="1">
    <location>
        <begin position="46"/>
        <end position="68"/>
    </location>
</feature>
<feature type="compositionally biased region" description="Basic and acidic residues" evidence="1">
    <location>
        <begin position="259"/>
        <end position="276"/>
    </location>
</feature>
<evidence type="ECO:0000256" key="1">
    <source>
        <dbReference type="SAM" id="MobiDB-lite"/>
    </source>
</evidence>
<reference evidence="2" key="3">
    <citation type="submission" date="2025-08" db="UniProtKB">
        <authorList>
            <consortium name="Ensembl"/>
        </authorList>
    </citation>
    <scope>IDENTIFICATION</scope>
</reference>
<feature type="compositionally biased region" description="Basic and acidic residues" evidence="1">
    <location>
        <begin position="134"/>
        <end position="168"/>
    </location>
</feature>
<sequence length="276" mass="33816">MGDEKDTWKVKTLDEILLEKKRRKELQEKTDPKRQKNFSKGLASQADDREAKRDTPEEGELRDQRMEITIRNSPYARQDSMEDRGEEDESLAIKPPQQIARKDKSHHRKEEKRKDKRRHRSHSAEGAGKHARLKDKEKERESDRRKRHWEEDKARRDWERQKRREQARAHSRRERPPVDSAGFFLDHRDRLEQLERQRERDRKLWEQQKEQRELKDRERRAEERRKERGTRREVPSRMLPEEYDDKPKQSHRSRSPVRVPRERSDHSETRKSGCEF</sequence>
<reference evidence="2" key="4">
    <citation type="submission" date="2025-09" db="UniProtKB">
        <authorList>
            <consortium name="Ensembl"/>
        </authorList>
    </citation>
    <scope>IDENTIFICATION</scope>
</reference>
<feature type="compositionally biased region" description="Basic residues" evidence="1">
    <location>
        <begin position="103"/>
        <end position="121"/>
    </location>
</feature>
<accession>A0A3P8Q168</accession>
<feature type="compositionally biased region" description="Basic and acidic residues" evidence="1">
    <location>
        <begin position="185"/>
        <end position="235"/>
    </location>
</feature>
<reference evidence="3" key="2">
    <citation type="submission" date="2023-03" db="EMBL/GenBank/DDBJ databases">
        <authorList>
            <consortium name="Wellcome Sanger Institute Data Sharing"/>
        </authorList>
    </citation>
    <scope>NUCLEOTIDE SEQUENCE [LARGE SCALE GENOMIC DNA]</scope>
</reference>
<dbReference type="Proteomes" id="UP000265100">
    <property type="component" value="Chromosome 20"/>
</dbReference>